<dbReference type="UniPathway" id="UPA00241">
    <property type="reaction ID" value="UER00355"/>
</dbReference>
<evidence type="ECO:0000256" key="9">
    <source>
        <dbReference type="HAMAP-Rule" id="MF_00151"/>
    </source>
</evidence>
<evidence type="ECO:0000313" key="12">
    <source>
        <dbReference type="Proteomes" id="UP000240811"/>
    </source>
</evidence>
<dbReference type="GO" id="GO:0005737">
    <property type="term" value="C:cytoplasm"/>
    <property type="evidence" value="ECO:0007669"/>
    <property type="project" value="UniProtKB-SubCell"/>
</dbReference>
<feature type="binding site" evidence="9">
    <location>
        <begin position="10"/>
        <end position="11"/>
    </location>
    <ligand>
        <name>ATP</name>
        <dbReference type="ChEBI" id="CHEBI:30616"/>
    </ligand>
</feature>
<keyword evidence="6 9" id="KW-0460">Magnesium</keyword>
<dbReference type="Gene3D" id="3.40.50.620">
    <property type="entry name" value="HUPs"/>
    <property type="match status" value="1"/>
</dbReference>
<evidence type="ECO:0000256" key="5">
    <source>
        <dbReference type="ARBA" id="ARBA00022840"/>
    </source>
</evidence>
<feature type="binding site" evidence="9">
    <location>
        <begin position="130"/>
        <end position="136"/>
    </location>
    <ligand>
        <name>ATP</name>
        <dbReference type="ChEBI" id="CHEBI:30616"/>
    </ligand>
</feature>
<dbReference type="InterPro" id="IPR014729">
    <property type="entry name" value="Rossmann-like_a/b/a_fold"/>
</dbReference>
<feature type="binding site" evidence="9">
    <location>
        <position position="18"/>
    </location>
    <ligand>
        <name>ATP</name>
        <dbReference type="ChEBI" id="CHEBI:30616"/>
    </ligand>
</feature>
<keyword evidence="2 9" id="KW-0808">Transferase</keyword>
<reference evidence="12" key="1">
    <citation type="submission" date="2018-02" db="EMBL/GenBank/DDBJ databases">
        <title>Genome sequence of Candidatus Liberibacter europaeus.</title>
        <authorList>
            <person name="Frampton R.A."/>
            <person name="Thompson S.M."/>
            <person name="David C."/>
            <person name="Addison S.M."/>
            <person name="Smith G.R."/>
        </authorList>
    </citation>
    <scope>NUCLEOTIDE SEQUENCE [LARGE SCALE GENOMIC DNA]</scope>
</reference>
<feature type="binding site" evidence="9">
    <location>
        <begin position="95"/>
        <end position="97"/>
    </location>
    <ligand>
        <name>ATP</name>
        <dbReference type="ChEBI" id="CHEBI:30616"/>
    </ligand>
</feature>
<evidence type="ECO:0000259" key="10">
    <source>
        <dbReference type="Pfam" id="PF01467"/>
    </source>
</evidence>
<proteinExistence type="inferred from homology"/>
<dbReference type="EC" id="2.7.7.3" evidence="9"/>
<dbReference type="PANTHER" id="PTHR21342">
    <property type="entry name" value="PHOSPHOPANTETHEINE ADENYLYLTRANSFERASE"/>
    <property type="match status" value="1"/>
</dbReference>
<protein>
    <recommendedName>
        <fullName evidence="9">Phosphopantetheine adenylyltransferase</fullName>
        <ecNumber evidence="9">2.7.7.3</ecNumber>
    </recommendedName>
    <alternativeName>
        <fullName evidence="9">Dephospho-CoA pyrophosphorylase</fullName>
    </alternativeName>
    <alternativeName>
        <fullName evidence="9">Pantetheine-phosphate adenylyltransferase</fullName>
        <shortName evidence="9">PPAT</shortName>
    </alternativeName>
</protein>
<keyword evidence="7 9" id="KW-0173">Coenzyme A biosynthesis</keyword>
<dbReference type="GO" id="GO:0015937">
    <property type="term" value="P:coenzyme A biosynthetic process"/>
    <property type="evidence" value="ECO:0007669"/>
    <property type="project" value="UniProtKB-UniRule"/>
</dbReference>
<evidence type="ECO:0000256" key="1">
    <source>
        <dbReference type="ARBA" id="ARBA00022490"/>
    </source>
</evidence>
<dbReference type="EMBL" id="PSQJ01000002">
    <property type="protein sequence ID" value="PTL86714.1"/>
    <property type="molecule type" value="Genomic_DNA"/>
</dbReference>
<feature type="binding site" evidence="9">
    <location>
        <position position="42"/>
    </location>
    <ligand>
        <name>substrate</name>
    </ligand>
</feature>
<dbReference type="AlphaFoldDB" id="A0A2T4VY67"/>
<comment type="function">
    <text evidence="9">Reversibly transfers an adenylyl group from ATP to 4'-phosphopantetheine, yielding dephospho-CoA (dPCoA) and pyrophosphate.</text>
</comment>
<keyword evidence="1 9" id="KW-0963">Cytoplasm</keyword>
<evidence type="ECO:0000256" key="3">
    <source>
        <dbReference type="ARBA" id="ARBA00022695"/>
    </source>
</evidence>
<feature type="binding site" evidence="9">
    <location>
        <position position="10"/>
    </location>
    <ligand>
        <name>substrate</name>
    </ligand>
</feature>
<dbReference type="GO" id="GO:0005524">
    <property type="term" value="F:ATP binding"/>
    <property type="evidence" value="ECO:0007669"/>
    <property type="project" value="UniProtKB-KW"/>
</dbReference>
<comment type="similarity">
    <text evidence="9">Belongs to the bacterial CoaD family.</text>
</comment>
<dbReference type="InterPro" id="IPR004821">
    <property type="entry name" value="Cyt_trans-like"/>
</dbReference>
<comment type="subcellular location">
    <subcellularLocation>
        <location evidence="9">Cytoplasm</location>
    </subcellularLocation>
</comment>
<dbReference type="Proteomes" id="UP000240811">
    <property type="component" value="Unassembled WGS sequence"/>
</dbReference>
<feature type="binding site" evidence="9">
    <location>
        <position position="80"/>
    </location>
    <ligand>
        <name>substrate</name>
    </ligand>
</feature>
<keyword evidence="5 9" id="KW-0067">ATP-binding</keyword>
<dbReference type="NCBIfam" id="TIGR00125">
    <property type="entry name" value="cyt_tran_rel"/>
    <property type="match status" value="1"/>
</dbReference>
<dbReference type="SUPFAM" id="SSF52374">
    <property type="entry name" value="Nucleotidylyl transferase"/>
    <property type="match status" value="1"/>
</dbReference>
<feature type="binding site" evidence="9">
    <location>
        <position position="105"/>
    </location>
    <ligand>
        <name>ATP</name>
        <dbReference type="ChEBI" id="CHEBI:30616"/>
    </ligand>
</feature>
<feature type="binding site" evidence="9">
    <location>
        <position position="94"/>
    </location>
    <ligand>
        <name>substrate</name>
    </ligand>
</feature>
<dbReference type="HAMAP" id="MF_00151">
    <property type="entry name" value="PPAT_bact"/>
    <property type="match status" value="1"/>
</dbReference>
<organism evidence="11 12">
    <name type="scientific">Candidatus Liberibacter europaeus</name>
    <dbReference type="NCBI Taxonomy" id="744859"/>
    <lineage>
        <taxon>Bacteria</taxon>
        <taxon>Pseudomonadati</taxon>
        <taxon>Pseudomonadota</taxon>
        <taxon>Alphaproteobacteria</taxon>
        <taxon>Hyphomicrobiales</taxon>
        <taxon>Rhizobiaceae</taxon>
        <taxon>Liberibacter</taxon>
    </lineage>
</organism>
<sequence>MTKKAVYTGSFNPITNGHMDIIIQALSFVEDLVIAVGCHSSKQKTFLSVQNRLELIMRSIDYLIPDHRKRVSVISFEGLAVNLAKDVSAQAIIRGLRDMTDFEYEMRMASINRHLLPEISTIVLFSGESFRYVSSTLVRHLISMGEDITSFTPYPVSAFLKDHYRKS</sequence>
<accession>A0A2T4VY67</accession>
<comment type="pathway">
    <text evidence="9">Cofactor biosynthesis; coenzyme A biosynthesis; CoA from (R)-pantothenate: step 4/5.</text>
</comment>
<dbReference type="Pfam" id="PF01467">
    <property type="entry name" value="CTP_transf_like"/>
    <property type="match status" value="1"/>
</dbReference>
<dbReference type="PRINTS" id="PR01020">
    <property type="entry name" value="LPSBIOSNTHSS"/>
</dbReference>
<comment type="subunit">
    <text evidence="9">Homohexamer.</text>
</comment>
<dbReference type="InterPro" id="IPR001980">
    <property type="entry name" value="PPAT"/>
</dbReference>
<evidence type="ECO:0000256" key="7">
    <source>
        <dbReference type="ARBA" id="ARBA00022993"/>
    </source>
</evidence>
<gene>
    <name evidence="9" type="primary">coaD</name>
    <name evidence="11" type="ORF">C4617_02550</name>
</gene>
<evidence type="ECO:0000256" key="4">
    <source>
        <dbReference type="ARBA" id="ARBA00022741"/>
    </source>
</evidence>
<comment type="catalytic activity">
    <reaction evidence="8 9">
        <text>(R)-4'-phosphopantetheine + ATP + H(+) = 3'-dephospho-CoA + diphosphate</text>
        <dbReference type="Rhea" id="RHEA:19801"/>
        <dbReference type="ChEBI" id="CHEBI:15378"/>
        <dbReference type="ChEBI" id="CHEBI:30616"/>
        <dbReference type="ChEBI" id="CHEBI:33019"/>
        <dbReference type="ChEBI" id="CHEBI:57328"/>
        <dbReference type="ChEBI" id="CHEBI:61723"/>
        <dbReference type="EC" id="2.7.7.3"/>
    </reaction>
</comment>
<dbReference type="NCBIfam" id="TIGR01510">
    <property type="entry name" value="coaD_prev_kdtB"/>
    <property type="match status" value="1"/>
</dbReference>
<dbReference type="PANTHER" id="PTHR21342:SF1">
    <property type="entry name" value="PHOSPHOPANTETHEINE ADENYLYLTRANSFERASE"/>
    <property type="match status" value="1"/>
</dbReference>
<name>A0A2T4VY67_9HYPH</name>
<feature type="domain" description="Cytidyltransferase-like" evidence="10">
    <location>
        <begin position="6"/>
        <end position="140"/>
    </location>
</feature>
<evidence type="ECO:0000256" key="8">
    <source>
        <dbReference type="ARBA" id="ARBA00029346"/>
    </source>
</evidence>
<evidence type="ECO:0000313" key="11">
    <source>
        <dbReference type="EMBL" id="PTL86714.1"/>
    </source>
</evidence>
<evidence type="ECO:0000256" key="6">
    <source>
        <dbReference type="ARBA" id="ARBA00022842"/>
    </source>
</evidence>
<dbReference type="GO" id="GO:0004595">
    <property type="term" value="F:pantetheine-phosphate adenylyltransferase activity"/>
    <property type="evidence" value="ECO:0007669"/>
    <property type="project" value="UniProtKB-UniRule"/>
</dbReference>
<feature type="site" description="Transition state stabilizer" evidence="9">
    <location>
        <position position="18"/>
    </location>
</feature>
<keyword evidence="3 9" id="KW-0548">Nucleotidyltransferase</keyword>
<keyword evidence="4 9" id="KW-0547">Nucleotide-binding</keyword>
<comment type="cofactor">
    <cofactor evidence="9">
        <name>Mg(2+)</name>
        <dbReference type="ChEBI" id="CHEBI:18420"/>
    </cofactor>
</comment>
<evidence type="ECO:0000256" key="2">
    <source>
        <dbReference type="ARBA" id="ARBA00022679"/>
    </source>
</evidence>
<comment type="caution">
    <text evidence="11">The sequence shown here is derived from an EMBL/GenBank/DDBJ whole genome shotgun (WGS) entry which is preliminary data.</text>
</comment>